<dbReference type="OrthoDB" id="4036084at2759"/>
<dbReference type="Proteomes" id="UP000191024">
    <property type="component" value="Chromosome B"/>
</dbReference>
<evidence type="ECO:0000256" key="1">
    <source>
        <dbReference type="SAM" id="Phobius"/>
    </source>
</evidence>
<protein>
    <submittedName>
        <fullName evidence="3">LAMI_0B05886g1_1</fullName>
    </submittedName>
</protein>
<dbReference type="InterPro" id="IPR056119">
    <property type="entry name" value="DUF7702"/>
</dbReference>
<dbReference type="EMBL" id="LT598464">
    <property type="protein sequence ID" value="SCU81364.1"/>
    <property type="molecule type" value="Genomic_DNA"/>
</dbReference>
<reference evidence="3 4" key="1">
    <citation type="submission" date="2016-03" db="EMBL/GenBank/DDBJ databases">
        <authorList>
            <person name="Devillers H."/>
        </authorList>
    </citation>
    <scope>NUCLEOTIDE SEQUENCE [LARGE SCALE GENOMIC DNA]</scope>
    <source>
        <strain evidence="3">CBS 11717</strain>
    </source>
</reference>
<gene>
    <name evidence="3" type="ORF">LAMI_0B05886G</name>
</gene>
<evidence type="ECO:0000259" key="2">
    <source>
        <dbReference type="Pfam" id="PF24800"/>
    </source>
</evidence>
<dbReference type="PANTHER" id="PTHR42109">
    <property type="entry name" value="UNPLACED GENOMIC SCAFFOLD UM_SCAF_CONTIG_1.265, WHOLE GENOME SHOTGUN SEQUENCE"/>
    <property type="match status" value="1"/>
</dbReference>
<sequence length="279" mass="30502">MTSSAIFKDKIHAVFVAEIVFYSLAFLVTLASFARRGKMTSIKLYLLLLISLKLAGTSLSLRAAVQIVNSGDGTMSNGTTVLFIVGGVLTSVASAPLIRCTRVLLPSLPKKQHPDQPLLERLLSNLPRLTLIAAIATSAAGYGQLSGSTSTAEKGIKIVQASSILFLAGYLMLLAAGLLAFKTSHSDWPPIKLYGVAIAFPFFILRFIYIIISAFSLTGNLLEYHKFSVLNGDWRPYLGMFVVMDFCIVIIYLAMAYIAPPSDSREPSSEKRKYFNRYV</sequence>
<feature type="transmembrane region" description="Helical" evidence="1">
    <location>
        <begin position="80"/>
        <end position="105"/>
    </location>
</feature>
<evidence type="ECO:0000313" key="3">
    <source>
        <dbReference type="EMBL" id="SCU81364.1"/>
    </source>
</evidence>
<keyword evidence="1" id="KW-0812">Transmembrane</keyword>
<keyword evidence="1" id="KW-1133">Transmembrane helix</keyword>
<keyword evidence="4" id="KW-1185">Reference proteome</keyword>
<evidence type="ECO:0000313" key="4">
    <source>
        <dbReference type="Proteomes" id="UP000191024"/>
    </source>
</evidence>
<feature type="transmembrane region" description="Helical" evidence="1">
    <location>
        <begin position="45"/>
        <end position="68"/>
    </location>
</feature>
<organism evidence="3 4">
    <name type="scientific">Lachancea mirantina</name>
    <dbReference type="NCBI Taxonomy" id="1230905"/>
    <lineage>
        <taxon>Eukaryota</taxon>
        <taxon>Fungi</taxon>
        <taxon>Dikarya</taxon>
        <taxon>Ascomycota</taxon>
        <taxon>Saccharomycotina</taxon>
        <taxon>Saccharomycetes</taxon>
        <taxon>Saccharomycetales</taxon>
        <taxon>Saccharomycetaceae</taxon>
        <taxon>Lachancea</taxon>
    </lineage>
</organism>
<feature type="domain" description="DUF7702" evidence="2">
    <location>
        <begin position="11"/>
        <end position="256"/>
    </location>
</feature>
<proteinExistence type="predicted"/>
<feature type="transmembrane region" description="Helical" evidence="1">
    <location>
        <begin position="193"/>
        <end position="217"/>
    </location>
</feature>
<dbReference type="AlphaFoldDB" id="A0A1G4IWW3"/>
<feature type="transmembrane region" description="Helical" evidence="1">
    <location>
        <begin position="12"/>
        <end position="33"/>
    </location>
</feature>
<accession>A0A1G4IWW3</accession>
<feature type="transmembrane region" description="Helical" evidence="1">
    <location>
        <begin position="158"/>
        <end position="181"/>
    </location>
</feature>
<feature type="transmembrane region" description="Helical" evidence="1">
    <location>
        <begin position="237"/>
        <end position="259"/>
    </location>
</feature>
<name>A0A1G4IWW3_9SACH</name>
<keyword evidence="1" id="KW-0472">Membrane</keyword>
<dbReference type="PANTHER" id="PTHR42109:SF2">
    <property type="entry name" value="INTEGRAL MEMBRANE PROTEIN"/>
    <property type="match status" value="1"/>
</dbReference>
<dbReference type="Pfam" id="PF24800">
    <property type="entry name" value="DUF7702"/>
    <property type="match status" value="1"/>
</dbReference>